<dbReference type="SUPFAM" id="SSF52833">
    <property type="entry name" value="Thioredoxin-like"/>
    <property type="match status" value="1"/>
</dbReference>
<sequence length="84" mass="9665">MPEKQPRIVLVAKPGCHLCEAARATVARVAADTGEAWVERDILEDAAMHERYWERIPVLLVDDVQVDYWHVDEQRMRAALARRA</sequence>
<accession>A0ABX0GZ60</accession>
<dbReference type="Gene3D" id="3.40.30.10">
    <property type="entry name" value="Glutaredoxin"/>
    <property type="match status" value="1"/>
</dbReference>
<dbReference type="Proteomes" id="UP000800981">
    <property type="component" value="Unassembled WGS sequence"/>
</dbReference>
<evidence type="ECO:0000313" key="2">
    <source>
        <dbReference type="Proteomes" id="UP000800981"/>
    </source>
</evidence>
<dbReference type="InterPro" id="IPR008554">
    <property type="entry name" value="Glutaredoxin-like"/>
</dbReference>
<organism evidence="1 2">
    <name type="scientific">Motilibacter deserti</name>
    <dbReference type="NCBI Taxonomy" id="2714956"/>
    <lineage>
        <taxon>Bacteria</taxon>
        <taxon>Bacillati</taxon>
        <taxon>Actinomycetota</taxon>
        <taxon>Actinomycetes</taxon>
        <taxon>Motilibacterales</taxon>
        <taxon>Motilibacteraceae</taxon>
        <taxon>Motilibacter</taxon>
    </lineage>
</organism>
<dbReference type="InterPro" id="IPR036249">
    <property type="entry name" value="Thioredoxin-like_sf"/>
</dbReference>
<proteinExistence type="predicted"/>
<dbReference type="EMBL" id="JAANNP010000012">
    <property type="protein sequence ID" value="NHC14879.1"/>
    <property type="molecule type" value="Genomic_DNA"/>
</dbReference>
<evidence type="ECO:0000313" key="1">
    <source>
        <dbReference type="EMBL" id="NHC14879.1"/>
    </source>
</evidence>
<keyword evidence="2" id="KW-1185">Reference proteome</keyword>
<gene>
    <name evidence="1" type="ORF">G9H71_13910</name>
</gene>
<reference evidence="1 2" key="1">
    <citation type="submission" date="2020-03" db="EMBL/GenBank/DDBJ databases">
        <title>Two novel Motilibacter sp.</title>
        <authorList>
            <person name="Liu S."/>
        </authorList>
    </citation>
    <scope>NUCLEOTIDE SEQUENCE [LARGE SCALE GENOMIC DNA]</scope>
    <source>
        <strain evidence="1 2">E257</strain>
    </source>
</reference>
<name>A0ABX0GZ60_9ACTN</name>
<dbReference type="RefSeq" id="WP_166282831.1">
    <property type="nucleotide sequence ID" value="NZ_JAANNP010000012.1"/>
</dbReference>
<comment type="caution">
    <text evidence="1">The sequence shown here is derived from an EMBL/GenBank/DDBJ whole genome shotgun (WGS) entry which is preliminary data.</text>
</comment>
<dbReference type="Pfam" id="PF05768">
    <property type="entry name" value="Glrx-like"/>
    <property type="match status" value="1"/>
</dbReference>
<protein>
    <submittedName>
        <fullName evidence="1">Glutaredoxin family protein</fullName>
    </submittedName>
</protein>